<reference evidence="1" key="1">
    <citation type="submission" date="2018-05" db="EMBL/GenBank/DDBJ databases">
        <authorList>
            <person name="Lanie J.A."/>
            <person name="Ng W.-L."/>
            <person name="Kazmierczak K.M."/>
            <person name="Andrzejewski T.M."/>
            <person name="Davidsen T.M."/>
            <person name="Wayne K.J."/>
            <person name="Tettelin H."/>
            <person name="Glass J.I."/>
            <person name="Rusch D."/>
            <person name="Podicherti R."/>
            <person name="Tsui H.-C.T."/>
            <person name="Winkler M.E."/>
        </authorList>
    </citation>
    <scope>NUCLEOTIDE SEQUENCE</scope>
</reference>
<name>A0A382GE47_9ZZZZ</name>
<proteinExistence type="predicted"/>
<accession>A0A382GE47</accession>
<feature type="non-terminal residue" evidence="1">
    <location>
        <position position="1"/>
    </location>
</feature>
<dbReference type="AlphaFoldDB" id="A0A382GE47"/>
<dbReference type="EMBL" id="UINC01054839">
    <property type="protein sequence ID" value="SVB73025.1"/>
    <property type="molecule type" value="Genomic_DNA"/>
</dbReference>
<gene>
    <name evidence="1" type="ORF">METZ01_LOCUS225879</name>
</gene>
<evidence type="ECO:0000313" key="1">
    <source>
        <dbReference type="EMBL" id="SVB73025.1"/>
    </source>
</evidence>
<sequence length="45" mass="5291">VDLKYLENGMTILYGSSAGKTRKAKWLPEDFLRECVNQYDYFIVD</sequence>
<organism evidence="1">
    <name type="scientific">marine metagenome</name>
    <dbReference type="NCBI Taxonomy" id="408172"/>
    <lineage>
        <taxon>unclassified sequences</taxon>
        <taxon>metagenomes</taxon>
        <taxon>ecological metagenomes</taxon>
    </lineage>
</organism>
<protein>
    <submittedName>
        <fullName evidence="1">Uncharacterized protein</fullName>
    </submittedName>
</protein>